<keyword evidence="4" id="KW-0479">Metal-binding</keyword>
<feature type="region of interest" description="Disordered" evidence="11">
    <location>
        <begin position="339"/>
        <end position="374"/>
    </location>
</feature>
<evidence type="ECO:0000256" key="8">
    <source>
        <dbReference type="ARBA" id="ARBA00023054"/>
    </source>
</evidence>
<feature type="region of interest" description="Disordered" evidence="11">
    <location>
        <begin position="390"/>
        <end position="425"/>
    </location>
</feature>
<dbReference type="InterPro" id="IPR049408">
    <property type="entry name" value="UVSSA_N_a-solenoid_rpt"/>
</dbReference>
<dbReference type="Proteomes" id="UP000053660">
    <property type="component" value="Unassembled WGS sequence"/>
</dbReference>
<dbReference type="PANTHER" id="PTHR28670">
    <property type="entry name" value="UV-STIMULATED SCAFFOLD PROTEIN A"/>
    <property type="match status" value="1"/>
</dbReference>
<evidence type="ECO:0000256" key="6">
    <source>
        <dbReference type="ARBA" id="ARBA00022771"/>
    </source>
</evidence>
<dbReference type="AlphaFoldDB" id="A0A0B1TES3"/>
<dbReference type="EMBL" id="KN550266">
    <property type="protein sequence ID" value="KHJ94596.1"/>
    <property type="molecule type" value="Genomic_DNA"/>
</dbReference>
<evidence type="ECO:0000256" key="9">
    <source>
        <dbReference type="ARBA" id="ARBA00023204"/>
    </source>
</evidence>
<evidence type="ECO:0000256" key="2">
    <source>
        <dbReference type="ARBA" id="ARBA00009240"/>
    </source>
</evidence>
<feature type="region of interest" description="Disordered" evidence="11">
    <location>
        <begin position="572"/>
        <end position="628"/>
    </location>
</feature>
<feature type="compositionally biased region" description="Basic and acidic residues" evidence="11">
    <location>
        <begin position="615"/>
        <end position="628"/>
    </location>
</feature>
<evidence type="ECO:0000256" key="1">
    <source>
        <dbReference type="ARBA" id="ARBA00004286"/>
    </source>
</evidence>
<feature type="compositionally biased region" description="Basic residues" evidence="11">
    <location>
        <begin position="605"/>
        <end position="614"/>
    </location>
</feature>
<reference evidence="13 14" key="1">
    <citation type="submission" date="2014-03" db="EMBL/GenBank/DDBJ databases">
        <title>Draft genome of the hookworm Oesophagostomum dentatum.</title>
        <authorList>
            <person name="Mitreva M."/>
        </authorList>
    </citation>
    <scope>NUCLEOTIDE SEQUENCE [LARGE SCALE GENOMIC DNA]</scope>
    <source>
        <strain evidence="13 14">OD-Hann</strain>
    </source>
</reference>
<dbReference type="PANTHER" id="PTHR28670:SF1">
    <property type="entry name" value="UV-STIMULATED SCAFFOLD PROTEIN A"/>
    <property type="match status" value="1"/>
</dbReference>
<feature type="compositionally biased region" description="Basic and acidic residues" evidence="11">
    <location>
        <begin position="574"/>
        <end position="598"/>
    </location>
</feature>
<evidence type="ECO:0000256" key="11">
    <source>
        <dbReference type="SAM" id="MobiDB-lite"/>
    </source>
</evidence>
<feature type="compositionally biased region" description="Basic and acidic residues" evidence="11">
    <location>
        <begin position="408"/>
        <end position="424"/>
    </location>
</feature>
<dbReference type="Pfam" id="PF20867">
    <property type="entry name" value="UVSSA_N"/>
    <property type="match status" value="1"/>
</dbReference>
<evidence type="ECO:0000256" key="3">
    <source>
        <dbReference type="ARBA" id="ARBA00022454"/>
    </source>
</evidence>
<accession>A0A0B1TES3</accession>
<name>A0A0B1TES3_OESDE</name>
<keyword evidence="3" id="KW-0158">Chromosome</keyword>
<protein>
    <recommendedName>
        <fullName evidence="12">UV-stimulated scaffold protein A C-terminal domain-containing protein</fullName>
    </recommendedName>
</protein>
<organism evidence="13 14">
    <name type="scientific">Oesophagostomum dentatum</name>
    <name type="common">Nodular worm</name>
    <dbReference type="NCBI Taxonomy" id="61180"/>
    <lineage>
        <taxon>Eukaryota</taxon>
        <taxon>Metazoa</taxon>
        <taxon>Ecdysozoa</taxon>
        <taxon>Nematoda</taxon>
        <taxon>Chromadorea</taxon>
        <taxon>Rhabditida</taxon>
        <taxon>Rhabditina</taxon>
        <taxon>Rhabditomorpha</taxon>
        <taxon>Strongyloidea</taxon>
        <taxon>Strongylidae</taxon>
        <taxon>Oesophagostomum</taxon>
    </lineage>
</organism>
<keyword evidence="5" id="KW-0227">DNA damage</keyword>
<keyword evidence="14" id="KW-1185">Reference proteome</keyword>
<dbReference type="InterPro" id="IPR018610">
    <property type="entry name" value="UVSSA"/>
</dbReference>
<proteinExistence type="inferred from homology"/>
<dbReference type="Pfam" id="PF09740">
    <property type="entry name" value="DUF2043"/>
    <property type="match status" value="1"/>
</dbReference>
<dbReference type="GO" id="GO:0005694">
    <property type="term" value="C:chromosome"/>
    <property type="evidence" value="ECO:0007669"/>
    <property type="project" value="UniProtKB-SubCell"/>
</dbReference>
<keyword evidence="7" id="KW-0862">Zinc</keyword>
<keyword evidence="8 10" id="KW-0175">Coiled coil</keyword>
<evidence type="ECO:0000259" key="12">
    <source>
        <dbReference type="Pfam" id="PF09740"/>
    </source>
</evidence>
<gene>
    <name evidence="13" type="ORF">OESDEN_05469</name>
</gene>
<dbReference type="GO" id="GO:0008270">
    <property type="term" value="F:zinc ion binding"/>
    <property type="evidence" value="ECO:0007669"/>
    <property type="project" value="UniProtKB-KW"/>
</dbReference>
<evidence type="ECO:0000256" key="7">
    <source>
        <dbReference type="ARBA" id="ARBA00022833"/>
    </source>
</evidence>
<dbReference type="GO" id="GO:0000993">
    <property type="term" value="F:RNA polymerase II complex binding"/>
    <property type="evidence" value="ECO:0007669"/>
    <property type="project" value="TreeGrafter"/>
</dbReference>
<feature type="coiled-coil region" evidence="10">
    <location>
        <begin position="138"/>
        <end position="203"/>
    </location>
</feature>
<dbReference type="GO" id="GO:0006283">
    <property type="term" value="P:transcription-coupled nucleotide-excision repair"/>
    <property type="evidence" value="ECO:0007669"/>
    <property type="project" value="TreeGrafter"/>
</dbReference>
<dbReference type="OrthoDB" id="5594015at2759"/>
<feature type="domain" description="UV-stimulated scaffold protein A C-terminal" evidence="12">
    <location>
        <begin position="425"/>
        <end position="512"/>
    </location>
</feature>
<feature type="compositionally biased region" description="Acidic residues" evidence="11">
    <location>
        <begin position="351"/>
        <end position="360"/>
    </location>
</feature>
<evidence type="ECO:0000313" key="14">
    <source>
        <dbReference type="Proteomes" id="UP000053660"/>
    </source>
</evidence>
<keyword evidence="9" id="KW-0234">DNA repair</keyword>
<evidence type="ECO:0000256" key="4">
    <source>
        <dbReference type="ARBA" id="ARBA00022723"/>
    </source>
</evidence>
<evidence type="ECO:0000313" key="13">
    <source>
        <dbReference type="EMBL" id="KHJ94596.1"/>
    </source>
</evidence>
<evidence type="ECO:0000256" key="10">
    <source>
        <dbReference type="SAM" id="Coils"/>
    </source>
</evidence>
<keyword evidence="6" id="KW-0863">Zinc-finger</keyword>
<evidence type="ECO:0000256" key="5">
    <source>
        <dbReference type="ARBA" id="ARBA00022763"/>
    </source>
</evidence>
<comment type="subcellular location">
    <subcellularLocation>
        <location evidence="1">Chromosome</location>
    </subcellularLocation>
</comment>
<comment type="similarity">
    <text evidence="2">Belongs to the UVSSA family.</text>
</comment>
<dbReference type="InterPro" id="IPR049431">
    <property type="entry name" value="UVSSA_C"/>
</dbReference>
<sequence>MLEDVSRLLRLSTARLVNEAVNAANNAVSTDSQEFKKLKNLVRHNEDAIPYYVEYLFSLLKSSNCEQRNALLSLFDYFFHRSHAFRLKTVDNLQISGIKTIKKWFEKFGAGYEKLYLVGDFLKESKAVDFESASAELLAERTRKATEEQRAAEKLQKAVDFESASAELLAERTRKATEEQRAAEKLQKIAANVRRKFDDAKADIERCVAVAEAALSILVPVFGVDDEDSNIVPKDDSIGNHSPDNELEVQHNSHGYSASETISVVLTSLTPEVTVNKDNEAVIETIRDAKVMLDVYKKNLTGWQLKIVGASGIEDLIRDMTNLKRKVEQQCEKIDELKLKPKKRKRSGNDSDSEESDLEDVPEKQLEDFVPPEELPRHILDRVRELEKEEEPCCSKSLEPNKSMPSPDDSKNNSAKSEDPEPKPRIPIVSFDLDLKYWGEKHKEPVVVRNNADSHRFWRPPDDDDKPLVSEKEAAFSEMRVITWIGEPRRAERRCKARLPSGKLCPRMDFHKYVTSAINYEGILLYANFILIKLNQQVKRCLRTSLLNTNYSRCPIHGVIVDRDDEGFPVEEVDTPRETAAQKEREQREEDEYMRDLEAGTGRSFTKKTRRKKKRPEETVRERLEGAH</sequence>
<dbReference type="GO" id="GO:0009411">
    <property type="term" value="P:response to UV"/>
    <property type="evidence" value="ECO:0007669"/>
    <property type="project" value="InterPro"/>
</dbReference>